<sequence>MFHVSTKPPSGESYELYASIFASESSPVELHQFSTFSALFTLLLVLIAFASLSMTLLGDVKKKSLVSYLSNSIIASISVALVAARSSADEYATNPNIYELTPSTFNKVVYRSNYTTIVKFYAPWCGYCQRLKPIYEKLGKLINQDTQYSINVASVNCENEENKPLCSSMRIQSYPTLLIFRPPKYELDETKAKKSKRYQSQQHANEVYNGERTVKDLSKFLISRMKNYVQKFHNLNSDDLEPWFGQEGTRPKLLLVTQKRTINPLLKSLAIDFLERVDIGMVSKDDSGNRTFEIGKEDVVLPGVEGSALFYYDSEGKKFVKYDRTEKLDDKTKITQWIIDVTKVNPIEGPLSKKGAKFEQYRTGKKSKKSTTSSELKKIQQEETTRKVKSKSQKVKSEDKSKPEVKSKPEKATAKTLAHDEL</sequence>
<dbReference type="Proteomes" id="UP000694255">
    <property type="component" value="Unassembled WGS sequence"/>
</dbReference>
<dbReference type="OrthoDB" id="10264505at2759"/>
<keyword evidence="2" id="KW-0812">Transmembrane</keyword>
<dbReference type="Pfam" id="PF00085">
    <property type="entry name" value="Thioredoxin"/>
    <property type="match status" value="1"/>
</dbReference>
<keyword evidence="5" id="KW-1185">Reference proteome</keyword>
<dbReference type="RefSeq" id="XP_049263270.1">
    <property type="nucleotide sequence ID" value="XM_049407273.1"/>
</dbReference>
<feature type="transmembrane region" description="Helical" evidence="2">
    <location>
        <begin position="65"/>
        <end position="84"/>
    </location>
</feature>
<dbReference type="PROSITE" id="PS51352">
    <property type="entry name" value="THIOREDOXIN_2"/>
    <property type="match status" value="1"/>
</dbReference>
<dbReference type="GO" id="GO:0005788">
    <property type="term" value="C:endoplasmic reticulum lumen"/>
    <property type="evidence" value="ECO:0007669"/>
    <property type="project" value="TreeGrafter"/>
</dbReference>
<dbReference type="InterPro" id="IPR013766">
    <property type="entry name" value="Thioredoxin_domain"/>
</dbReference>
<keyword evidence="2" id="KW-1133">Transmembrane helix</keyword>
<evidence type="ECO:0000256" key="1">
    <source>
        <dbReference type="SAM" id="MobiDB-lite"/>
    </source>
</evidence>
<name>A0A8J5QMK1_9ASCO</name>
<dbReference type="AlphaFoldDB" id="A0A8J5QMK1"/>
<dbReference type="GO" id="GO:0034976">
    <property type="term" value="P:response to endoplasmic reticulum stress"/>
    <property type="evidence" value="ECO:0007669"/>
    <property type="project" value="TreeGrafter"/>
</dbReference>
<accession>A0A8J5QMK1</accession>
<feature type="domain" description="Thioredoxin" evidence="3">
    <location>
        <begin position="77"/>
        <end position="226"/>
    </location>
</feature>
<comment type="caution">
    <text evidence="4">The sequence shown here is derived from an EMBL/GenBank/DDBJ whole genome shotgun (WGS) entry which is preliminary data.</text>
</comment>
<dbReference type="GeneID" id="73470219"/>
<feature type="compositionally biased region" description="Basic and acidic residues" evidence="1">
    <location>
        <begin position="395"/>
        <end position="422"/>
    </location>
</feature>
<dbReference type="PANTHER" id="PTHR45815:SF3">
    <property type="entry name" value="PROTEIN DISULFIDE-ISOMERASE A6"/>
    <property type="match status" value="1"/>
</dbReference>
<evidence type="ECO:0000313" key="4">
    <source>
        <dbReference type="EMBL" id="KAG7663037.1"/>
    </source>
</evidence>
<evidence type="ECO:0000259" key="3">
    <source>
        <dbReference type="PROSITE" id="PS51352"/>
    </source>
</evidence>
<reference evidence="4 5" key="1">
    <citation type="journal article" date="2021" name="DNA Res.">
        <title>Genome analysis of Candida subhashii reveals its hybrid nature and dual mitochondrial genome conformations.</title>
        <authorList>
            <person name="Mixao V."/>
            <person name="Hegedusova E."/>
            <person name="Saus E."/>
            <person name="Pryszcz L.P."/>
            <person name="Cillingova A."/>
            <person name="Nosek J."/>
            <person name="Gabaldon T."/>
        </authorList>
    </citation>
    <scope>NUCLEOTIDE SEQUENCE [LARGE SCALE GENOMIC DNA]</scope>
    <source>
        <strain evidence="4 5">CBS 10753</strain>
    </source>
</reference>
<feature type="compositionally biased region" description="Basic and acidic residues" evidence="1">
    <location>
        <begin position="375"/>
        <end position="386"/>
    </location>
</feature>
<dbReference type="PANTHER" id="PTHR45815">
    <property type="entry name" value="PROTEIN DISULFIDE-ISOMERASE A6"/>
    <property type="match status" value="1"/>
</dbReference>
<keyword evidence="2" id="KW-0472">Membrane</keyword>
<evidence type="ECO:0000256" key="2">
    <source>
        <dbReference type="SAM" id="Phobius"/>
    </source>
</evidence>
<gene>
    <name evidence="4" type="ORF">J8A68_003419</name>
</gene>
<dbReference type="GO" id="GO:0015035">
    <property type="term" value="F:protein-disulfide reductase activity"/>
    <property type="evidence" value="ECO:0007669"/>
    <property type="project" value="TreeGrafter"/>
</dbReference>
<feature type="transmembrane region" description="Helical" evidence="2">
    <location>
        <begin position="36"/>
        <end position="58"/>
    </location>
</feature>
<organism evidence="4 5">
    <name type="scientific">[Candida] subhashii</name>
    <dbReference type="NCBI Taxonomy" id="561895"/>
    <lineage>
        <taxon>Eukaryota</taxon>
        <taxon>Fungi</taxon>
        <taxon>Dikarya</taxon>
        <taxon>Ascomycota</taxon>
        <taxon>Saccharomycotina</taxon>
        <taxon>Pichiomycetes</taxon>
        <taxon>Debaryomycetaceae</taxon>
        <taxon>Spathaspora</taxon>
    </lineage>
</organism>
<dbReference type="PROSITE" id="PS00194">
    <property type="entry name" value="THIOREDOXIN_1"/>
    <property type="match status" value="1"/>
</dbReference>
<evidence type="ECO:0000313" key="5">
    <source>
        <dbReference type="Proteomes" id="UP000694255"/>
    </source>
</evidence>
<dbReference type="InterPro" id="IPR017937">
    <property type="entry name" value="Thioredoxin_CS"/>
</dbReference>
<proteinExistence type="predicted"/>
<dbReference type="EMBL" id="JAGSYN010000152">
    <property type="protein sequence ID" value="KAG7663037.1"/>
    <property type="molecule type" value="Genomic_DNA"/>
</dbReference>
<protein>
    <recommendedName>
        <fullName evidence="3">Thioredoxin domain-containing protein</fullName>
    </recommendedName>
</protein>
<feature type="region of interest" description="Disordered" evidence="1">
    <location>
        <begin position="355"/>
        <end position="422"/>
    </location>
</feature>